<comment type="caution">
    <text evidence="1">The sequence shown here is derived from an EMBL/GenBank/DDBJ whole genome shotgun (WGS) entry which is preliminary data.</text>
</comment>
<evidence type="ECO:0008006" key="3">
    <source>
        <dbReference type="Google" id="ProtNLM"/>
    </source>
</evidence>
<gene>
    <name evidence="1" type="ORF">PEVE_00000503</name>
</gene>
<dbReference type="EMBL" id="CALNXI010001018">
    <property type="protein sequence ID" value="CAH3151722.1"/>
    <property type="molecule type" value="Genomic_DNA"/>
</dbReference>
<accession>A0ABN8PVC1</accession>
<sequence length="179" mass="19772">MTSFDFKTWCSDHGLKQKTIDKLWKSDLDSQETLKLVHADDIATLDLTLGQKKLLLHALAELNSAEKIPKAGETKPIETTPVTTKKLASDGGFEELLKKNGRVSLNDTLVTFGATKQPLSVPLERVDNDPQVFLGVQDKKAGETLLALQTTMDPLRTNKKLVGLQMHALFYLSPEASQN</sequence>
<organism evidence="1 2">
    <name type="scientific">Porites evermanni</name>
    <dbReference type="NCBI Taxonomy" id="104178"/>
    <lineage>
        <taxon>Eukaryota</taxon>
        <taxon>Metazoa</taxon>
        <taxon>Cnidaria</taxon>
        <taxon>Anthozoa</taxon>
        <taxon>Hexacorallia</taxon>
        <taxon>Scleractinia</taxon>
        <taxon>Fungiina</taxon>
        <taxon>Poritidae</taxon>
        <taxon>Porites</taxon>
    </lineage>
</organism>
<keyword evidence="2" id="KW-1185">Reference proteome</keyword>
<dbReference type="Proteomes" id="UP001159427">
    <property type="component" value="Unassembled WGS sequence"/>
</dbReference>
<evidence type="ECO:0000313" key="1">
    <source>
        <dbReference type="EMBL" id="CAH3151722.1"/>
    </source>
</evidence>
<proteinExistence type="predicted"/>
<protein>
    <recommendedName>
        <fullName evidence="3">SAM domain-containing protein</fullName>
    </recommendedName>
</protein>
<evidence type="ECO:0000313" key="2">
    <source>
        <dbReference type="Proteomes" id="UP001159427"/>
    </source>
</evidence>
<name>A0ABN8PVC1_9CNID</name>
<reference evidence="1 2" key="1">
    <citation type="submission" date="2022-05" db="EMBL/GenBank/DDBJ databases">
        <authorList>
            <consortium name="Genoscope - CEA"/>
            <person name="William W."/>
        </authorList>
    </citation>
    <scope>NUCLEOTIDE SEQUENCE [LARGE SCALE GENOMIC DNA]</scope>
</reference>